<keyword evidence="3" id="KW-1185">Reference proteome</keyword>
<dbReference type="Pfam" id="PF08666">
    <property type="entry name" value="SAF"/>
    <property type="match status" value="1"/>
</dbReference>
<dbReference type="InterPro" id="IPR013132">
    <property type="entry name" value="PseI/NeuA/B-like_N"/>
</dbReference>
<evidence type="ECO:0000313" key="2">
    <source>
        <dbReference type="EMBL" id="TCL69976.1"/>
    </source>
</evidence>
<dbReference type="AlphaFoldDB" id="A0A4R1RU37"/>
<dbReference type="InterPro" id="IPR051690">
    <property type="entry name" value="PseI-like"/>
</dbReference>
<comment type="caution">
    <text evidence="2">The sequence shown here is derived from an EMBL/GenBank/DDBJ whole genome shotgun (WGS) entry which is preliminary data.</text>
</comment>
<organism evidence="2 3">
    <name type="scientific">Hydrogenispora ethanolica</name>
    <dbReference type="NCBI Taxonomy" id="1082276"/>
    <lineage>
        <taxon>Bacteria</taxon>
        <taxon>Bacillati</taxon>
        <taxon>Bacillota</taxon>
        <taxon>Hydrogenispora</taxon>
    </lineage>
</organism>
<reference evidence="2 3" key="1">
    <citation type="submission" date="2019-03" db="EMBL/GenBank/DDBJ databases">
        <title>Genomic Encyclopedia of Type Strains, Phase IV (KMG-IV): sequencing the most valuable type-strain genomes for metagenomic binning, comparative biology and taxonomic classification.</title>
        <authorList>
            <person name="Goeker M."/>
        </authorList>
    </citation>
    <scope>NUCLEOTIDE SEQUENCE [LARGE SCALE GENOMIC DNA]</scope>
    <source>
        <strain evidence="2 3">LX-B</strain>
    </source>
</reference>
<dbReference type="SUPFAM" id="SSF51269">
    <property type="entry name" value="AFP III-like domain"/>
    <property type="match status" value="1"/>
</dbReference>
<dbReference type="EMBL" id="SLUN01000011">
    <property type="protein sequence ID" value="TCL69976.1"/>
    <property type="molecule type" value="Genomic_DNA"/>
</dbReference>
<evidence type="ECO:0000313" key="3">
    <source>
        <dbReference type="Proteomes" id="UP000295008"/>
    </source>
</evidence>
<dbReference type="Pfam" id="PF03102">
    <property type="entry name" value="NeuB"/>
    <property type="match status" value="1"/>
</dbReference>
<dbReference type="GO" id="GO:0047444">
    <property type="term" value="F:N-acylneuraminate-9-phosphate synthase activity"/>
    <property type="evidence" value="ECO:0007669"/>
    <property type="project" value="TreeGrafter"/>
</dbReference>
<dbReference type="Gene3D" id="3.90.1210.10">
    <property type="entry name" value="Antifreeze-like/N-acetylneuraminic acid synthase C-terminal domain"/>
    <property type="match status" value="1"/>
</dbReference>
<dbReference type="InterPro" id="IPR006190">
    <property type="entry name" value="SAF_AFP_Neu5Ac"/>
</dbReference>
<dbReference type="Gene3D" id="3.20.20.70">
    <property type="entry name" value="Aldolase class I"/>
    <property type="match status" value="1"/>
</dbReference>
<dbReference type="InterPro" id="IPR013785">
    <property type="entry name" value="Aldolase_TIM"/>
</dbReference>
<sequence>MAVALLEEAARAGADAVKFQAFIPEEMILQGTGKARYQRGVGDDEDQYQMLKRLQMSQKNLKLLLQKANELGIFFLASVFDEQSADELQAIAAQAFKIPSGEITNLPLIRKVAAYGKPLIISTGMALLGEIEEAVHAVFQTGNRQLMLLHCVSSYPAPYDSLNLSVIKSLQAAFQVPVGYSDHAEGIEAAVVAVALGAKLLEKHFTLDKNLPGPDHQASLNPGEFRQYVTSIRKVETALGNGCKNIVEAEKEVRILTRKSIVATTQIERHMVITRDMIALKRPGTGVPPKYLDYFIGARASHRILENTQLLWSDLEWNCE</sequence>
<dbReference type="CDD" id="cd11615">
    <property type="entry name" value="SAF_NeuB_like"/>
    <property type="match status" value="1"/>
</dbReference>
<protein>
    <submittedName>
        <fullName evidence="2">N-acetylneuraminate synthase</fullName>
    </submittedName>
</protein>
<dbReference type="SUPFAM" id="SSF51569">
    <property type="entry name" value="Aldolase"/>
    <property type="match status" value="1"/>
</dbReference>
<gene>
    <name evidence="2" type="ORF">EDC14_101198</name>
</gene>
<dbReference type="InterPro" id="IPR036732">
    <property type="entry name" value="AFP_Neu5c_C_sf"/>
</dbReference>
<accession>A0A4R1RU37</accession>
<feature type="domain" description="AFP-like" evidence="1">
    <location>
        <begin position="260"/>
        <end position="318"/>
    </location>
</feature>
<evidence type="ECO:0000259" key="1">
    <source>
        <dbReference type="PROSITE" id="PS50844"/>
    </source>
</evidence>
<dbReference type="PROSITE" id="PS50844">
    <property type="entry name" value="AFP_LIKE"/>
    <property type="match status" value="1"/>
</dbReference>
<name>A0A4R1RU37_HYDET</name>
<dbReference type="InterPro" id="IPR013974">
    <property type="entry name" value="SAF"/>
</dbReference>
<dbReference type="PANTHER" id="PTHR42966">
    <property type="entry name" value="N-ACETYLNEURAMINATE SYNTHASE"/>
    <property type="match status" value="1"/>
</dbReference>
<dbReference type="PANTHER" id="PTHR42966:SF1">
    <property type="entry name" value="SIALIC ACID SYNTHASE"/>
    <property type="match status" value="1"/>
</dbReference>
<proteinExistence type="predicted"/>
<dbReference type="GO" id="GO:0016051">
    <property type="term" value="P:carbohydrate biosynthetic process"/>
    <property type="evidence" value="ECO:0007669"/>
    <property type="project" value="InterPro"/>
</dbReference>
<dbReference type="Proteomes" id="UP000295008">
    <property type="component" value="Unassembled WGS sequence"/>
</dbReference>
<dbReference type="InterPro" id="IPR057736">
    <property type="entry name" value="SAF_PseI/NeuA/NeuB"/>
</dbReference>
<dbReference type="SMART" id="SM00858">
    <property type="entry name" value="SAF"/>
    <property type="match status" value="1"/>
</dbReference>